<sequence>MKQILLDTNILINLLNEASVHHQRAKDDIEKLMDAGHELMVCPQVLRECYKVMTTPPRANGLGLTPEQAHLEVQNFMDAYDLTEDSNLSFSRWRFLVNTYNVSGKNAHDTHLVACMLVNEISNILTYNPDDFNRFNSLITIHS</sequence>
<gene>
    <name evidence="2" type="ORF">J2I48_19095</name>
</gene>
<keyword evidence="3" id="KW-1185">Reference proteome</keyword>
<feature type="domain" description="PIN" evidence="1">
    <location>
        <begin position="4"/>
        <end position="135"/>
    </location>
</feature>
<accession>A0A939G6L5</accession>
<dbReference type="SUPFAM" id="SSF88723">
    <property type="entry name" value="PIN domain-like"/>
    <property type="match status" value="1"/>
</dbReference>
<reference evidence="2 3" key="1">
    <citation type="submission" date="2021-03" db="EMBL/GenBank/DDBJ databases">
        <title>Fibrella sp. HMF5036 genome sequencing and assembly.</title>
        <authorList>
            <person name="Kang H."/>
            <person name="Kim H."/>
            <person name="Bae S."/>
            <person name="Joh K."/>
        </authorList>
    </citation>
    <scope>NUCLEOTIDE SEQUENCE [LARGE SCALE GENOMIC DNA]</scope>
    <source>
        <strain evidence="2 3">HMF5036</strain>
    </source>
</reference>
<dbReference type="CDD" id="cd09854">
    <property type="entry name" value="PIN_VapC-like"/>
    <property type="match status" value="1"/>
</dbReference>
<proteinExistence type="predicted"/>
<comment type="caution">
    <text evidence="2">The sequence shown here is derived from an EMBL/GenBank/DDBJ whole genome shotgun (WGS) entry which is preliminary data.</text>
</comment>
<organism evidence="2 3">
    <name type="scientific">Fibrella aquatilis</name>
    <dbReference type="NCBI Taxonomy" id="2817059"/>
    <lineage>
        <taxon>Bacteria</taxon>
        <taxon>Pseudomonadati</taxon>
        <taxon>Bacteroidota</taxon>
        <taxon>Cytophagia</taxon>
        <taxon>Cytophagales</taxon>
        <taxon>Spirosomataceae</taxon>
        <taxon>Fibrella</taxon>
    </lineage>
</organism>
<dbReference type="InterPro" id="IPR002716">
    <property type="entry name" value="PIN_dom"/>
</dbReference>
<dbReference type="RefSeq" id="WP_207337088.1">
    <property type="nucleotide sequence ID" value="NZ_JAFMYU010000017.1"/>
</dbReference>
<protein>
    <submittedName>
        <fullName evidence="2">Type II toxin-antitoxin system VapC family toxin</fullName>
    </submittedName>
</protein>
<dbReference type="AlphaFoldDB" id="A0A939G6L5"/>
<dbReference type="Pfam" id="PF01850">
    <property type="entry name" value="PIN"/>
    <property type="match status" value="1"/>
</dbReference>
<evidence type="ECO:0000313" key="2">
    <source>
        <dbReference type="EMBL" id="MBO0933124.1"/>
    </source>
</evidence>
<dbReference type="Gene3D" id="3.40.50.1010">
    <property type="entry name" value="5'-nuclease"/>
    <property type="match status" value="1"/>
</dbReference>
<dbReference type="Proteomes" id="UP000664795">
    <property type="component" value="Unassembled WGS sequence"/>
</dbReference>
<name>A0A939G6L5_9BACT</name>
<dbReference type="InterPro" id="IPR029060">
    <property type="entry name" value="PIN-like_dom_sf"/>
</dbReference>
<dbReference type="EMBL" id="JAFMYU010000017">
    <property type="protein sequence ID" value="MBO0933124.1"/>
    <property type="molecule type" value="Genomic_DNA"/>
</dbReference>
<evidence type="ECO:0000259" key="1">
    <source>
        <dbReference type="Pfam" id="PF01850"/>
    </source>
</evidence>
<evidence type="ECO:0000313" key="3">
    <source>
        <dbReference type="Proteomes" id="UP000664795"/>
    </source>
</evidence>